<gene>
    <name evidence="2" type="ORF">ACFP1K_17595</name>
</gene>
<dbReference type="EMBL" id="JBHSRF010000023">
    <property type="protein sequence ID" value="MFC6082990.1"/>
    <property type="molecule type" value="Genomic_DNA"/>
</dbReference>
<dbReference type="Gene3D" id="3.90.180.10">
    <property type="entry name" value="Medium-chain alcohol dehydrogenases, catalytic domain"/>
    <property type="match status" value="1"/>
</dbReference>
<evidence type="ECO:0000313" key="3">
    <source>
        <dbReference type="Proteomes" id="UP001596137"/>
    </source>
</evidence>
<evidence type="ECO:0000313" key="2">
    <source>
        <dbReference type="EMBL" id="MFC6082990.1"/>
    </source>
</evidence>
<evidence type="ECO:0000259" key="1">
    <source>
        <dbReference type="SMART" id="SM00829"/>
    </source>
</evidence>
<dbReference type="InterPro" id="IPR013154">
    <property type="entry name" value="ADH-like_N"/>
</dbReference>
<dbReference type="Proteomes" id="UP001596137">
    <property type="component" value="Unassembled WGS sequence"/>
</dbReference>
<dbReference type="InterPro" id="IPR052733">
    <property type="entry name" value="Chloroplast_QOR"/>
</dbReference>
<dbReference type="InterPro" id="IPR036291">
    <property type="entry name" value="NAD(P)-bd_dom_sf"/>
</dbReference>
<dbReference type="PANTHER" id="PTHR44013">
    <property type="entry name" value="ZINC-TYPE ALCOHOL DEHYDROGENASE-LIKE PROTEIN C16A3.02C"/>
    <property type="match status" value="1"/>
</dbReference>
<dbReference type="SUPFAM" id="SSF50129">
    <property type="entry name" value="GroES-like"/>
    <property type="match status" value="1"/>
</dbReference>
<sequence>MKAVTYYSYGSPDVLRIEDVETPVPGDKDLLIRIGAAVVTATDVTFRAGDPFYSRLATGPTRPRARTLGAEVAGEVAAIGKDVTRFAVGDRVLAVTGPAFGGHAEYVRVPEDGAVAPAPSGLSHGEAAAVCDGVLTALPFLRDHARLHQGQDILVNGASGGVGLAAVRLAKHFGARVTGVCGAAKTELVRSAGADDVVDYTARDFTREGRTYDVVFDAAGKSSFARCKQVLNDGGVYLTTAPSASVLLRTLWKPRPGRKRAVVAFTGLRSAPDKAADLRFLTELAEAGHIRPVIDGFYPLARAAEAHRRVGNGHKQGSVVLVMDEDGD</sequence>
<dbReference type="SMART" id="SM00829">
    <property type="entry name" value="PKS_ER"/>
    <property type="match status" value="1"/>
</dbReference>
<dbReference type="Gene3D" id="3.40.50.720">
    <property type="entry name" value="NAD(P)-binding Rossmann-like Domain"/>
    <property type="match status" value="1"/>
</dbReference>
<dbReference type="RefSeq" id="WP_380754162.1">
    <property type="nucleotide sequence ID" value="NZ_JBHSRF010000023.1"/>
</dbReference>
<dbReference type="Pfam" id="PF13602">
    <property type="entry name" value="ADH_zinc_N_2"/>
    <property type="match status" value="1"/>
</dbReference>
<comment type="caution">
    <text evidence="2">The sequence shown here is derived from an EMBL/GenBank/DDBJ whole genome shotgun (WGS) entry which is preliminary data.</text>
</comment>
<dbReference type="SUPFAM" id="SSF51735">
    <property type="entry name" value="NAD(P)-binding Rossmann-fold domains"/>
    <property type="match status" value="1"/>
</dbReference>
<name>A0ABW1NI85_9ACTN</name>
<dbReference type="CDD" id="cd08267">
    <property type="entry name" value="MDR1"/>
    <property type="match status" value="1"/>
</dbReference>
<dbReference type="Pfam" id="PF08240">
    <property type="entry name" value="ADH_N"/>
    <property type="match status" value="1"/>
</dbReference>
<dbReference type="InterPro" id="IPR020843">
    <property type="entry name" value="ER"/>
</dbReference>
<protein>
    <submittedName>
        <fullName evidence="2">NAD(P)-dependent alcohol dehydrogenase</fullName>
    </submittedName>
</protein>
<dbReference type="InterPro" id="IPR011032">
    <property type="entry name" value="GroES-like_sf"/>
</dbReference>
<dbReference type="PANTHER" id="PTHR44013:SF1">
    <property type="entry name" value="ZINC-TYPE ALCOHOL DEHYDROGENASE-LIKE PROTEIN C16A3.02C"/>
    <property type="match status" value="1"/>
</dbReference>
<reference evidence="3" key="1">
    <citation type="journal article" date="2019" name="Int. J. Syst. Evol. Microbiol.">
        <title>The Global Catalogue of Microorganisms (GCM) 10K type strain sequencing project: providing services to taxonomists for standard genome sequencing and annotation.</title>
        <authorList>
            <consortium name="The Broad Institute Genomics Platform"/>
            <consortium name="The Broad Institute Genome Sequencing Center for Infectious Disease"/>
            <person name="Wu L."/>
            <person name="Ma J."/>
        </authorList>
    </citation>
    <scope>NUCLEOTIDE SEQUENCE [LARGE SCALE GENOMIC DNA]</scope>
    <source>
        <strain evidence="3">JCM 30346</strain>
    </source>
</reference>
<accession>A0ABW1NI85</accession>
<feature type="domain" description="Enoyl reductase (ER)" evidence="1">
    <location>
        <begin position="10"/>
        <end position="321"/>
    </location>
</feature>
<organism evidence="2 3">
    <name type="scientific">Sphaerisporangium aureirubrum</name>
    <dbReference type="NCBI Taxonomy" id="1544736"/>
    <lineage>
        <taxon>Bacteria</taxon>
        <taxon>Bacillati</taxon>
        <taxon>Actinomycetota</taxon>
        <taxon>Actinomycetes</taxon>
        <taxon>Streptosporangiales</taxon>
        <taxon>Streptosporangiaceae</taxon>
        <taxon>Sphaerisporangium</taxon>
    </lineage>
</organism>
<keyword evidence="3" id="KW-1185">Reference proteome</keyword>
<proteinExistence type="predicted"/>